<dbReference type="Proteomes" id="UP000799764">
    <property type="component" value="Unassembled WGS sequence"/>
</dbReference>
<proteinExistence type="predicted"/>
<evidence type="ECO:0000256" key="4">
    <source>
        <dbReference type="ARBA" id="ARBA00023125"/>
    </source>
</evidence>
<dbReference type="InterPro" id="IPR052360">
    <property type="entry name" value="Transcr_Regulatory_Proteins"/>
</dbReference>
<dbReference type="AlphaFoldDB" id="A0A9P4UAI6"/>
<comment type="caution">
    <text evidence="8">The sequence shown here is derived from an EMBL/GenBank/DDBJ whole genome shotgun (WGS) entry which is preliminary data.</text>
</comment>
<dbReference type="Pfam" id="PF00172">
    <property type="entry name" value="Zn_clus"/>
    <property type="match status" value="1"/>
</dbReference>
<dbReference type="OrthoDB" id="2593732at2759"/>
<dbReference type="InterPro" id="IPR001138">
    <property type="entry name" value="Zn2Cys6_DnaBD"/>
</dbReference>
<evidence type="ECO:0000256" key="5">
    <source>
        <dbReference type="ARBA" id="ARBA00023163"/>
    </source>
</evidence>
<dbReference type="PROSITE" id="PS50048">
    <property type="entry name" value="ZN2_CY6_FUNGAL_2"/>
    <property type="match status" value="1"/>
</dbReference>
<evidence type="ECO:0000256" key="2">
    <source>
        <dbReference type="ARBA" id="ARBA00022833"/>
    </source>
</evidence>
<dbReference type="PANTHER" id="PTHR36206:SF4">
    <property type="entry name" value="HYPOTHETICAL CONSERVED PROTEIN (EUROFUNG)-RELATED"/>
    <property type="match status" value="1"/>
</dbReference>
<gene>
    <name evidence="8" type="ORF">P171DRAFT_55851</name>
</gene>
<evidence type="ECO:0000256" key="6">
    <source>
        <dbReference type="ARBA" id="ARBA00023242"/>
    </source>
</evidence>
<evidence type="ECO:0000259" key="7">
    <source>
        <dbReference type="PROSITE" id="PS50048"/>
    </source>
</evidence>
<keyword evidence="4" id="KW-0238">DNA-binding</keyword>
<keyword evidence="6" id="KW-0539">Nucleus</keyword>
<keyword evidence="9" id="KW-1185">Reference proteome</keyword>
<keyword evidence="3" id="KW-0805">Transcription regulation</keyword>
<dbReference type="GO" id="GO:0008270">
    <property type="term" value="F:zinc ion binding"/>
    <property type="evidence" value="ECO:0007669"/>
    <property type="project" value="InterPro"/>
</dbReference>
<dbReference type="InterPro" id="IPR036864">
    <property type="entry name" value="Zn2-C6_fun-type_DNA-bd_sf"/>
</dbReference>
<dbReference type="InterPro" id="IPR021858">
    <property type="entry name" value="Fun_TF"/>
</dbReference>
<reference evidence="8" key="1">
    <citation type="journal article" date="2020" name="Stud. Mycol.">
        <title>101 Dothideomycetes genomes: a test case for predicting lifestyles and emergence of pathogens.</title>
        <authorList>
            <person name="Haridas S."/>
            <person name="Albert R."/>
            <person name="Binder M."/>
            <person name="Bloem J."/>
            <person name="Labutti K."/>
            <person name="Salamov A."/>
            <person name="Andreopoulos B."/>
            <person name="Baker S."/>
            <person name="Barry K."/>
            <person name="Bills G."/>
            <person name="Bluhm B."/>
            <person name="Cannon C."/>
            <person name="Castanera R."/>
            <person name="Culley D."/>
            <person name="Daum C."/>
            <person name="Ezra D."/>
            <person name="Gonzalez J."/>
            <person name="Henrissat B."/>
            <person name="Kuo A."/>
            <person name="Liang C."/>
            <person name="Lipzen A."/>
            <person name="Lutzoni F."/>
            <person name="Magnuson J."/>
            <person name="Mondo S."/>
            <person name="Nolan M."/>
            <person name="Ohm R."/>
            <person name="Pangilinan J."/>
            <person name="Park H.-J."/>
            <person name="Ramirez L."/>
            <person name="Alfaro M."/>
            <person name="Sun H."/>
            <person name="Tritt A."/>
            <person name="Yoshinaga Y."/>
            <person name="Zwiers L.-H."/>
            <person name="Turgeon B."/>
            <person name="Goodwin S."/>
            <person name="Spatafora J."/>
            <person name="Crous P."/>
            <person name="Grigoriev I."/>
        </authorList>
    </citation>
    <scope>NUCLEOTIDE SEQUENCE</scope>
    <source>
        <strain evidence="8">CBS 690.94</strain>
    </source>
</reference>
<keyword evidence="1" id="KW-0479">Metal-binding</keyword>
<evidence type="ECO:0000256" key="1">
    <source>
        <dbReference type="ARBA" id="ARBA00022723"/>
    </source>
</evidence>
<accession>A0A9P4UAI6</accession>
<dbReference type="GO" id="GO:0003677">
    <property type="term" value="F:DNA binding"/>
    <property type="evidence" value="ECO:0007669"/>
    <property type="project" value="UniProtKB-KW"/>
</dbReference>
<organism evidence="8 9">
    <name type="scientific">Karstenula rhodostoma CBS 690.94</name>
    <dbReference type="NCBI Taxonomy" id="1392251"/>
    <lineage>
        <taxon>Eukaryota</taxon>
        <taxon>Fungi</taxon>
        <taxon>Dikarya</taxon>
        <taxon>Ascomycota</taxon>
        <taxon>Pezizomycotina</taxon>
        <taxon>Dothideomycetes</taxon>
        <taxon>Pleosporomycetidae</taxon>
        <taxon>Pleosporales</taxon>
        <taxon>Massarineae</taxon>
        <taxon>Didymosphaeriaceae</taxon>
        <taxon>Karstenula</taxon>
    </lineage>
</organism>
<dbReference type="Gene3D" id="4.10.240.10">
    <property type="entry name" value="Zn(2)-C6 fungal-type DNA-binding domain"/>
    <property type="match status" value="1"/>
</dbReference>
<dbReference type="EMBL" id="MU001503">
    <property type="protein sequence ID" value="KAF2443091.1"/>
    <property type="molecule type" value="Genomic_DNA"/>
</dbReference>
<name>A0A9P4UAI6_9PLEO</name>
<dbReference type="SMART" id="SM00066">
    <property type="entry name" value="GAL4"/>
    <property type="match status" value="1"/>
</dbReference>
<keyword evidence="5" id="KW-0804">Transcription</keyword>
<sequence>MSSAGSSVTLVSRPRTRRAAPRVKTGCKTCKIRRVKCDEEKPHCKRCTSTGRKCDGYSTTPNGSHAIVFPVAQTSTIQRAVRSPMADDKDLHFLEFYKHCAAPSMSTDAFDTNFWSQACLQMAQSEASIRHALIAIGYLNRSQTGSLKSARSGLVATSGQETFLTHYNKAIKALAKRIPEASCTPEVGLVTCFIFVGIEVLCGNYDAAMMHYCNGLRILQTLRTKQGSSSGKMLGSDFIEKTLVPLFHRLLTTGIQYGVPTDLAMSLIQRPPDTPQPTFKSVLEAQSAMHELRNQALLFIRHMGENFRPVTPPPEHKLLDQQALLFALDEWWIALEELESSTILSKDDTTTAHALKACYYTTYILGASITDPNQSACDRHLPRFKALVHHCRHVVEHSPRLGVTSPAANFTFEITVIPCLNFAASRCRCPVTRREAVALLERNIPREGLWDAQQQALVCRRLIEIEESEVDPVTGWPTENARVLSTWSMSCVAAPKAENSLSGAMARQVTSPLFAGCADVYWDCRYDCSRRYGWERAVCGILRDGYVGGGPGRGAAAAGWGEREDVEGVVPAVTAARSVGHLRMRHASIHSPAQMCGFTLSSLLQTS</sequence>
<dbReference type="GO" id="GO:0000981">
    <property type="term" value="F:DNA-binding transcription factor activity, RNA polymerase II-specific"/>
    <property type="evidence" value="ECO:0007669"/>
    <property type="project" value="InterPro"/>
</dbReference>
<evidence type="ECO:0000256" key="3">
    <source>
        <dbReference type="ARBA" id="ARBA00023015"/>
    </source>
</evidence>
<protein>
    <recommendedName>
        <fullName evidence="7">Zn(2)-C6 fungal-type domain-containing protein</fullName>
    </recommendedName>
</protein>
<feature type="domain" description="Zn(2)-C6 fungal-type" evidence="7">
    <location>
        <begin position="26"/>
        <end position="54"/>
    </location>
</feature>
<dbReference type="SUPFAM" id="SSF57701">
    <property type="entry name" value="Zn2/Cys6 DNA-binding domain"/>
    <property type="match status" value="1"/>
</dbReference>
<dbReference type="CDD" id="cd00067">
    <property type="entry name" value="GAL4"/>
    <property type="match status" value="1"/>
</dbReference>
<keyword evidence="2" id="KW-0862">Zinc</keyword>
<dbReference type="PROSITE" id="PS00463">
    <property type="entry name" value="ZN2_CY6_FUNGAL_1"/>
    <property type="match status" value="1"/>
</dbReference>
<evidence type="ECO:0000313" key="9">
    <source>
        <dbReference type="Proteomes" id="UP000799764"/>
    </source>
</evidence>
<dbReference type="Pfam" id="PF11951">
    <property type="entry name" value="Fungal_trans_2"/>
    <property type="match status" value="1"/>
</dbReference>
<dbReference type="PANTHER" id="PTHR36206">
    <property type="entry name" value="ASPERCRYPTIN BIOSYNTHESIS CLUSTER-SPECIFIC TRANSCRIPTION REGULATOR ATNN-RELATED"/>
    <property type="match status" value="1"/>
</dbReference>
<evidence type="ECO:0000313" key="8">
    <source>
        <dbReference type="EMBL" id="KAF2443091.1"/>
    </source>
</evidence>